<dbReference type="Proteomes" id="UP000051269">
    <property type="component" value="Unassembled WGS sequence"/>
</dbReference>
<reference evidence="2 3" key="1">
    <citation type="submission" date="2015-10" db="EMBL/GenBank/DDBJ databases">
        <title>Metagenome-Assembled Genomes uncover a global brackish microbiome.</title>
        <authorList>
            <person name="Hugerth L.W."/>
            <person name="Larsson J."/>
            <person name="Alneberg J."/>
            <person name="Lindh M.V."/>
            <person name="Legrand C."/>
            <person name="Pinhassi J."/>
            <person name="Andersson A.F."/>
        </authorList>
    </citation>
    <scope>NUCLEOTIDE SEQUENCE [LARGE SCALE GENOMIC DNA]</scope>
    <source>
        <strain evidence="2">BACL18 MAG-120507-bin52</strain>
    </source>
</reference>
<accession>A0A0R2RM98</accession>
<dbReference type="PANTHER" id="PTHR21666:SF270">
    <property type="entry name" value="MUREIN HYDROLASE ACTIVATOR ENVC"/>
    <property type="match status" value="1"/>
</dbReference>
<comment type="caution">
    <text evidence="2">The sequence shown here is derived from an EMBL/GenBank/DDBJ whole genome shotgun (WGS) entry which is preliminary data.</text>
</comment>
<proteinExistence type="predicted"/>
<organism evidence="2 3">
    <name type="scientific">Verrucomicrobia subdivision 6 bacterium BACL9 MAG-120507-bin52</name>
    <dbReference type="NCBI Taxonomy" id="1655590"/>
    <lineage>
        <taxon>Bacteria</taxon>
        <taxon>Pseudomonadati</taxon>
        <taxon>Verrucomicrobiota</taxon>
        <taxon>Verrucomicrobiia</taxon>
        <taxon>Verrucomicrobiales</taxon>
        <taxon>Verrucomicrobia subdivision 6</taxon>
    </lineage>
</organism>
<gene>
    <name evidence="2" type="ORF">ABR82_04075</name>
</gene>
<dbReference type="InterPro" id="IPR050570">
    <property type="entry name" value="Cell_wall_metabolism_enzyme"/>
</dbReference>
<dbReference type="GO" id="GO:0004222">
    <property type="term" value="F:metalloendopeptidase activity"/>
    <property type="evidence" value="ECO:0007669"/>
    <property type="project" value="TreeGrafter"/>
</dbReference>
<dbReference type="CDD" id="cd12797">
    <property type="entry name" value="M23_peptidase"/>
    <property type="match status" value="1"/>
</dbReference>
<name>A0A0R2RM98_9BACT</name>
<dbReference type="PANTHER" id="PTHR21666">
    <property type="entry name" value="PEPTIDASE-RELATED"/>
    <property type="match status" value="1"/>
</dbReference>
<evidence type="ECO:0000313" key="3">
    <source>
        <dbReference type="Proteomes" id="UP000051269"/>
    </source>
</evidence>
<sequence length="354" mass="39649">MKRAQAFCSIGRFTRSTLMGLCTLFVSSGVGQVKPEPDRIPWQLPTENHFLLQDEPKKFFQPTISRRLISGMFGFTRTSQPEPARIFERFHKGIDIRPLRRDARGEPLDPVRACAAGVVVRINDNPKISDYGKQVIVRHDWGGLPVYSLYAHLGSVCVRVGQILPAGEPLGVLGWTGPGLVQSRAHLHWEIVFQLNPKFDDWIQQAKPGRLWEPNRHGEWHGLNLIGIDPVPLIQAAHLGKPKTWREALAAQPGGFLVKVPAPSGRVAWTDWVEVQEKCVGARSWQIEMTPWGLPLQLNKTTEEVIKAELVANPGRPSEGKYYCRGLVQADGKGGMKLSKFGRQTIEMMMFTGQ</sequence>
<evidence type="ECO:0000259" key="1">
    <source>
        <dbReference type="Pfam" id="PF01551"/>
    </source>
</evidence>
<feature type="domain" description="M23ase beta-sheet core" evidence="1">
    <location>
        <begin position="89"/>
        <end position="192"/>
    </location>
</feature>
<dbReference type="SUPFAM" id="SSF51261">
    <property type="entry name" value="Duplicated hybrid motif"/>
    <property type="match status" value="1"/>
</dbReference>
<dbReference type="Pfam" id="PF01551">
    <property type="entry name" value="Peptidase_M23"/>
    <property type="match status" value="1"/>
</dbReference>
<dbReference type="EMBL" id="LIBO01000111">
    <property type="protein sequence ID" value="KRO62219.1"/>
    <property type="molecule type" value="Genomic_DNA"/>
</dbReference>
<dbReference type="AlphaFoldDB" id="A0A0R2RM98"/>
<dbReference type="InterPro" id="IPR016047">
    <property type="entry name" value="M23ase_b-sheet_dom"/>
</dbReference>
<protein>
    <recommendedName>
        <fullName evidence="1">M23ase beta-sheet core domain-containing protein</fullName>
    </recommendedName>
</protein>
<dbReference type="InterPro" id="IPR011055">
    <property type="entry name" value="Dup_hybrid_motif"/>
</dbReference>
<evidence type="ECO:0000313" key="2">
    <source>
        <dbReference type="EMBL" id="KRO62219.1"/>
    </source>
</evidence>
<dbReference type="Gene3D" id="2.70.70.10">
    <property type="entry name" value="Glucose Permease (Domain IIA)"/>
    <property type="match status" value="1"/>
</dbReference>